<reference evidence="1" key="1">
    <citation type="submission" date="2014-05" db="EMBL/GenBank/DDBJ databases">
        <authorList>
            <person name="Chronopoulou M."/>
        </authorList>
    </citation>
    <scope>NUCLEOTIDE SEQUENCE</scope>
    <source>
        <tissue evidence="1">Whole organism</tissue>
    </source>
</reference>
<evidence type="ECO:0000313" key="1">
    <source>
        <dbReference type="EMBL" id="CDW49196.1"/>
    </source>
</evidence>
<proteinExistence type="predicted"/>
<accession>A0A0K2VGV8</accession>
<protein>
    <submittedName>
        <fullName evidence="1">Uncharacterized protein</fullName>
    </submittedName>
</protein>
<organism evidence="1">
    <name type="scientific">Lepeophtheirus salmonis</name>
    <name type="common">Salmon louse</name>
    <name type="synonym">Caligus salmonis</name>
    <dbReference type="NCBI Taxonomy" id="72036"/>
    <lineage>
        <taxon>Eukaryota</taxon>
        <taxon>Metazoa</taxon>
        <taxon>Ecdysozoa</taxon>
        <taxon>Arthropoda</taxon>
        <taxon>Crustacea</taxon>
        <taxon>Multicrustacea</taxon>
        <taxon>Hexanauplia</taxon>
        <taxon>Copepoda</taxon>
        <taxon>Siphonostomatoida</taxon>
        <taxon>Caligidae</taxon>
        <taxon>Lepeophtheirus</taxon>
    </lineage>
</organism>
<dbReference type="AlphaFoldDB" id="A0A0K2VGV8"/>
<name>A0A0K2VGV8_LEPSM</name>
<dbReference type="EMBL" id="HACA01031835">
    <property type="protein sequence ID" value="CDW49196.1"/>
    <property type="molecule type" value="Transcribed_RNA"/>
</dbReference>
<sequence>MTENVSSSVMKVHLSFFMPQIPKQIGFGQEIRGDVEPTPTVKFPLKIQL</sequence>